<accession>F8Q2B7</accession>
<organism evidence="3">
    <name type="scientific">Serpula lacrymans var. lacrymans (strain S7.3)</name>
    <name type="common">Dry rot fungus</name>
    <dbReference type="NCBI Taxonomy" id="936435"/>
    <lineage>
        <taxon>Eukaryota</taxon>
        <taxon>Fungi</taxon>
        <taxon>Dikarya</taxon>
        <taxon>Basidiomycota</taxon>
        <taxon>Agaricomycotina</taxon>
        <taxon>Agaricomycetes</taxon>
        <taxon>Agaricomycetidae</taxon>
        <taxon>Boletales</taxon>
        <taxon>Coniophorineae</taxon>
        <taxon>Serpulaceae</taxon>
        <taxon>Serpula</taxon>
    </lineage>
</organism>
<sequence length="140" mass="15339">MVKNSSIRITISPTPTTIARHQLQDLSTANLLPILPDRTRLGDEDEGSAVYVEGQGSFSNHHFEPIVFHHPVISSHLPACPYPPPPLFRNRAHIHPHRTRPAPLLPSSDQAQSPPRLVDFVCSHPLSDSAFQATDVGAPP</sequence>
<proteinExistence type="predicted"/>
<dbReference type="Proteomes" id="UP000008063">
    <property type="component" value="Unassembled WGS sequence"/>
</dbReference>
<dbReference type="HOGENOM" id="CLU_1836364_0_0_1"/>
<feature type="region of interest" description="Disordered" evidence="1">
    <location>
        <begin position="91"/>
        <end position="112"/>
    </location>
</feature>
<name>F8Q2B7_SERL3</name>
<evidence type="ECO:0000313" key="2">
    <source>
        <dbReference type="EMBL" id="EGN97328.1"/>
    </source>
</evidence>
<gene>
    <name evidence="2" type="ORF">SERLA73DRAFT_75031</name>
</gene>
<dbReference type="EMBL" id="GL945482">
    <property type="protein sequence ID" value="EGN97328.1"/>
    <property type="molecule type" value="Genomic_DNA"/>
</dbReference>
<keyword evidence="3" id="KW-1185">Reference proteome</keyword>
<reference evidence="3" key="1">
    <citation type="journal article" date="2011" name="Science">
        <title>The plant cell wall-decomposing machinery underlies the functional diversity of forest fungi.</title>
        <authorList>
            <person name="Eastwood D.C."/>
            <person name="Floudas D."/>
            <person name="Binder M."/>
            <person name="Majcherczyk A."/>
            <person name="Schneider P."/>
            <person name="Aerts A."/>
            <person name="Asiegbu F.O."/>
            <person name="Baker S.E."/>
            <person name="Barry K."/>
            <person name="Bendiksby M."/>
            <person name="Blumentritt M."/>
            <person name="Coutinho P.M."/>
            <person name="Cullen D."/>
            <person name="de Vries R.P."/>
            <person name="Gathman A."/>
            <person name="Goodell B."/>
            <person name="Henrissat B."/>
            <person name="Ihrmark K."/>
            <person name="Kauserud H."/>
            <person name="Kohler A."/>
            <person name="LaButti K."/>
            <person name="Lapidus A."/>
            <person name="Lavin J.L."/>
            <person name="Lee Y.-H."/>
            <person name="Lindquist E."/>
            <person name="Lilly W."/>
            <person name="Lucas S."/>
            <person name="Morin E."/>
            <person name="Murat C."/>
            <person name="Oguiza J.A."/>
            <person name="Park J."/>
            <person name="Pisabarro A.G."/>
            <person name="Riley R."/>
            <person name="Rosling A."/>
            <person name="Salamov A."/>
            <person name="Schmidt O."/>
            <person name="Schmutz J."/>
            <person name="Skrede I."/>
            <person name="Stenlid J."/>
            <person name="Wiebenga A."/>
            <person name="Xie X."/>
            <person name="Kuees U."/>
            <person name="Hibbett D.S."/>
            <person name="Hoffmeister D."/>
            <person name="Hoegberg N."/>
            <person name="Martin F."/>
            <person name="Grigoriev I.V."/>
            <person name="Watkinson S.C."/>
        </authorList>
    </citation>
    <scope>NUCLEOTIDE SEQUENCE [LARGE SCALE GENOMIC DNA]</scope>
    <source>
        <strain evidence="3">strain S7.3</strain>
    </source>
</reference>
<evidence type="ECO:0000313" key="3">
    <source>
        <dbReference type="Proteomes" id="UP000008063"/>
    </source>
</evidence>
<evidence type="ECO:0000256" key="1">
    <source>
        <dbReference type="SAM" id="MobiDB-lite"/>
    </source>
</evidence>
<feature type="compositionally biased region" description="Basic residues" evidence="1">
    <location>
        <begin position="91"/>
        <end position="100"/>
    </location>
</feature>
<protein>
    <submittedName>
        <fullName evidence="2">Uncharacterized protein</fullName>
    </submittedName>
</protein>
<dbReference type="AlphaFoldDB" id="F8Q2B7"/>
<dbReference type="InParanoid" id="F8Q2B7"/>